<dbReference type="GO" id="GO:0008887">
    <property type="term" value="F:glycerate kinase activity"/>
    <property type="evidence" value="ECO:0007669"/>
    <property type="project" value="UniProtKB-UniRule"/>
</dbReference>
<evidence type="ECO:0000256" key="3">
    <source>
        <dbReference type="ARBA" id="ARBA00022777"/>
    </source>
</evidence>
<dbReference type="PANTHER" id="PTHR21599">
    <property type="entry name" value="GLYCERATE KINASE"/>
    <property type="match status" value="1"/>
</dbReference>
<dbReference type="AlphaFoldDB" id="A0A7Y4P4T4"/>
<evidence type="ECO:0000313" key="6">
    <source>
        <dbReference type="Proteomes" id="UP000541421"/>
    </source>
</evidence>
<dbReference type="RefSeq" id="WP_171588804.1">
    <property type="nucleotide sequence ID" value="NZ_JABGBO010000006.1"/>
</dbReference>
<dbReference type="InterPro" id="IPR036129">
    <property type="entry name" value="Glycerate_kinase_sf"/>
</dbReference>
<dbReference type="Proteomes" id="UP000541421">
    <property type="component" value="Unassembled WGS sequence"/>
</dbReference>
<dbReference type="InterPro" id="IPR018193">
    <property type="entry name" value="Glyc_kinase_flavodox-like_fold"/>
</dbReference>
<reference evidence="5 6" key="1">
    <citation type="submission" date="2020-05" db="EMBL/GenBank/DDBJ databases">
        <authorList>
            <person name="Niu N."/>
        </authorList>
    </citation>
    <scope>NUCLEOTIDE SEQUENCE [LARGE SCALE GENOMIC DNA]</scope>
    <source>
        <strain evidence="5 6">LMG10982</strain>
    </source>
</reference>
<dbReference type="EMBL" id="JABGBO010000006">
    <property type="protein sequence ID" value="NOL49831.1"/>
    <property type="molecule type" value="Genomic_DNA"/>
</dbReference>
<name>A0A7Y4P4T4_9BURK</name>
<dbReference type="PANTHER" id="PTHR21599:SF0">
    <property type="entry name" value="GLYCERATE KINASE"/>
    <property type="match status" value="1"/>
</dbReference>
<protein>
    <submittedName>
        <fullName evidence="5">Glycerate kinase</fullName>
    </submittedName>
</protein>
<dbReference type="Gene3D" id="3.90.1510.10">
    <property type="entry name" value="Glycerate kinase, domain 2"/>
    <property type="match status" value="1"/>
</dbReference>
<accession>A0A7Y4P4T4</accession>
<dbReference type="NCBIfam" id="TIGR00045">
    <property type="entry name" value="glycerate kinase"/>
    <property type="match status" value="1"/>
</dbReference>
<comment type="similarity">
    <text evidence="1 4">Belongs to the glycerate kinase type-1 family.</text>
</comment>
<proteinExistence type="inferred from homology"/>
<evidence type="ECO:0000256" key="1">
    <source>
        <dbReference type="ARBA" id="ARBA00006284"/>
    </source>
</evidence>
<evidence type="ECO:0000313" key="5">
    <source>
        <dbReference type="EMBL" id="NOL49831.1"/>
    </source>
</evidence>
<sequence length="377" mass="39927">MIIVVAPDSFKESLSASEVALAIRQGILDAAPTATVFCIPMADGGEGTVNAIAQSTNSQLITSPTVNALGSPITAQWALVNKDTAVIEMASAAGLEQIPVQQRDILASSTHGVGLLIKEALNYPIKRLIIGLGGSATNDAGIGMVSALGVRFYDAQQQLITEYTPNIIPHIQQIDITGLDPRLQHIEIILASDVNNPLCGPRGASFVFGPQKGASPAQVEQLDSWLQSYAQHCADTLHRDCRDMPGAGAAGGLGFAALAYLNASFKPGIDVIAEYSQLEQHIREADLIITGEGCIDEQTLHGKTIAGIATLSQKYHKPLIALGGAVRANYQNLYQQGLTAAFSISSGPLSLQESMSQCAALLRQKSHDLIRLWLARV</sequence>
<dbReference type="InterPro" id="IPR004381">
    <property type="entry name" value="Glycerate_kinase"/>
</dbReference>
<dbReference type="PIRSF" id="PIRSF006078">
    <property type="entry name" value="GlxK"/>
    <property type="match status" value="1"/>
</dbReference>
<keyword evidence="6" id="KW-1185">Reference proteome</keyword>
<dbReference type="Pfam" id="PF02595">
    <property type="entry name" value="Gly_kinase"/>
    <property type="match status" value="1"/>
</dbReference>
<dbReference type="SUPFAM" id="SSF110738">
    <property type="entry name" value="Glycerate kinase I"/>
    <property type="match status" value="1"/>
</dbReference>
<dbReference type="InterPro" id="IPR018197">
    <property type="entry name" value="Glycerate_kinase_RE-like"/>
</dbReference>
<gene>
    <name evidence="5" type="ORF">HKX40_06745</name>
</gene>
<dbReference type="GO" id="GO:0031388">
    <property type="term" value="P:organic acid phosphorylation"/>
    <property type="evidence" value="ECO:0007669"/>
    <property type="project" value="UniProtKB-UniRule"/>
</dbReference>
<keyword evidence="2 4" id="KW-0808">Transferase</keyword>
<comment type="caution">
    <text evidence="5">The sequence shown here is derived from an EMBL/GenBank/DDBJ whole genome shotgun (WGS) entry which is preliminary data.</text>
</comment>
<keyword evidence="3 4" id="KW-0418">Kinase</keyword>
<organism evidence="5 6">
    <name type="scientific">Pelistega europaea</name>
    <dbReference type="NCBI Taxonomy" id="106147"/>
    <lineage>
        <taxon>Bacteria</taxon>
        <taxon>Pseudomonadati</taxon>
        <taxon>Pseudomonadota</taxon>
        <taxon>Betaproteobacteria</taxon>
        <taxon>Burkholderiales</taxon>
        <taxon>Alcaligenaceae</taxon>
        <taxon>Pelistega</taxon>
    </lineage>
</organism>
<dbReference type="Gene3D" id="3.40.50.10350">
    <property type="entry name" value="Glycerate kinase, domain 1"/>
    <property type="match status" value="1"/>
</dbReference>
<evidence type="ECO:0000256" key="4">
    <source>
        <dbReference type="PIRNR" id="PIRNR006078"/>
    </source>
</evidence>
<evidence type="ECO:0000256" key="2">
    <source>
        <dbReference type="ARBA" id="ARBA00022679"/>
    </source>
</evidence>